<dbReference type="Gene3D" id="2.150.10.10">
    <property type="entry name" value="Serralysin-like metalloprotease, C-terminal"/>
    <property type="match status" value="1"/>
</dbReference>
<gene>
    <name evidence="1" type="ORF">SAMN03080618_03503</name>
</gene>
<organism evidence="1 2">
    <name type="scientific">Aquamicrobium aerolatum DSM 21857</name>
    <dbReference type="NCBI Taxonomy" id="1121003"/>
    <lineage>
        <taxon>Bacteria</taxon>
        <taxon>Pseudomonadati</taxon>
        <taxon>Pseudomonadota</taxon>
        <taxon>Alphaproteobacteria</taxon>
        <taxon>Hyphomicrobiales</taxon>
        <taxon>Phyllobacteriaceae</taxon>
        <taxon>Aerobium</taxon>
    </lineage>
</organism>
<evidence type="ECO:0008006" key="3">
    <source>
        <dbReference type="Google" id="ProtNLM"/>
    </source>
</evidence>
<accession>A0A1I3SWG5</accession>
<dbReference type="GO" id="GO:0005509">
    <property type="term" value="F:calcium ion binding"/>
    <property type="evidence" value="ECO:0007669"/>
    <property type="project" value="InterPro"/>
</dbReference>
<dbReference type="InterPro" id="IPR001343">
    <property type="entry name" value="Hemolysn_Ca-bd"/>
</dbReference>
<dbReference type="RefSeq" id="WP_091525063.1">
    <property type="nucleotide sequence ID" value="NZ_FORF01000037.1"/>
</dbReference>
<dbReference type="InterPro" id="IPR011049">
    <property type="entry name" value="Serralysin-like_metalloprot_C"/>
</dbReference>
<dbReference type="SUPFAM" id="SSF51120">
    <property type="entry name" value="beta-Roll"/>
    <property type="match status" value="1"/>
</dbReference>
<sequence length="558" mass="57808">MALTHLSFDATYYMTERPDVLTAYVNAGAETGTGMNWAQFAEQHYNDFGWKEGYNPNAIFDTSEYLAANIDVLNAGVNPFQHYLQFGAYEKRAPSDSFISFEDFDWETYLGANSDLTDAGIETAEDAYGHYVLFGQFEVRDGKPEEAIPSVPGETYTLTTGVDAGADFTGTADNDTFRAFDMDGPSGTAGATLQSWDILDGGAGVDTLNIATGAAADNAAPTLRNIEIINNAHLGQTINLASATGVQQIWTDMTGFTGTAATRYNDASVATIFGIKGAEGSNSDVNITFADSLEGDTTVNFALEGNAAGSYAGFYLEDEGVENAVITVAEGNGGFTTVSGVSSVTASGAGDFGFYTWDNTTIESFNASAVTGDVYLTGAAGGTAAAFDEDANISSGAGNDRIYVGNSDGALTISTGAGNDIIVSGSGNDTIIAGAGKNDLTGGLGEDTFVLDIKGTVLGSLDVINDFNFGDAQDTLVFGETELTNDNFASVGIAVSYNDLRELAQGAFSDDVSFVAGTFGADTYVFHDADADGVADAAVKLIGTGSLLGADAFEVAAV</sequence>
<dbReference type="STRING" id="1121003.SAMN03080618_03503"/>
<evidence type="ECO:0000313" key="2">
    <source>
        <dbReference type="Proteomes" id="UP000242763"/>
    </source>
</evidence>
<dbReference type="AlphaFoldDB" id="A0A1I3SWG5"/>
<keyword evidence="2" id="KW-1185">Reference proteome</keyword>
<protein>
    <recommendedName>
        <fullName evidence="3">Hemolysin-type calcium-binding repeat-containing protein</fullName>
    </recommendedName>
</protein>
<dbReference type="Proteomes" id="UP000242763">
    <property type="component" value="Unassembled WGS sequence"/>
</dbReference>
<reference evidence="2" key="1">
    <citation type="submission" date="2016-10" db="EMBL/GenBank/DDBJ databases">
        <authorList>
            <person name="Varghese N."/>
            <person name="Submissions S."/>
        </authorList>
    </citation>
    <scope>NUCLEOTIDE SEQUENCE [LARGE SCALE GENOMIC DNA]</scope>
    <source>
        <strain evidence="2">DSM 21857</strain>
    </source>
</reference>
<proteinExistence type="predicted"/>
<dbReference type="OrthoDB" id="9802525at2"/>
<dbReference type="PRINTS" id="PR00313">
    <property type="entry name" value="CABNDNGRPT"/>
</dbReference>
<dbReference type="EMBL" id="FORF01000037">
    <property type="protein sequence ID" value="SFJ63204.1"/>
    <property type="molecule type" value="Genomic_DNA"/>
</dbReference>
<name>A0A1I3SWG5_9HYPH</name>
<evidence type="ECO:0000313" key="1">
    <source>
        <dbReference type="EMBL" id="SFJ63204.1"/>
    </source>
</evidence>
<dbReference type="Pfam" id="PF00353">
    <property type="entry name" value="HemolysinCabind"/>
    <property type="match status" value="2"/>
</dbReference>